<comment type="caution">
    <text evidence="1">The sequence shown here is derived from an EMBL/GenBank/DDBJ whole genome shotgun (WGS) entry which is preliminary data.</text>
</comment>
<dbReference type="EMBL" id="CAXHTB010000020">
    <property type="protein sequence ID" value="CAL0327684.1"/>
    <property type="molecule type" value="Genomic_DNA"/>
</dbReference>
<evidence type="ECO:0000313" key="2">
    <source>
        <dbReference type="Proteomes" id="UP001497480"/>
    </source>
</evidence>
<evidence type="ECO:0000313" key="1">
    <source>
        <dbReference type="EMBL" id="CAL0327684.1"/>
    </source>
</evidence>
<accession>A0AAV1Y2J4</accession>
<sequence length="105" mass="11691">MDSVASLLVDDLMVLGKEAFETATSVAMKRRVASYKDIYKGVGVNSMFNHTDEDEEAEAIHECFGSDSESEDGQFIQTREKRSLSSLEKIYDSETAWKTSSAQIP</sequence>
<dbReference type="AlphaFoldDB" id="A0AAV1Y2J4"/>
<protein>
    <submittedName>
        <fullName evidence="1">Uncharacterized protein</fullName>
    </submittedName>
</protein>
<proteinExistence type="predicted"/>
<keyword evidence="2" id="KW-1185">Reference proteome</keyword>
<organism evidence="1 2">
    <name type="scientific">Lupinus luteus</name>
    <name type="common">European yellow lupine</name>
    <dbReference type="NCBI Taxonomy" id="3873"/>
    <lineage>
        <taxon>Eukaryota</taxon>
        <taxon>Viridiplantae</taxon>
        <taxon>Streptophyta</taxon>
        <taxon>Embryophyta</taxon>
        <taxon>Tracheophyta</taxon>
        <taxon>Spermatophyta</taxon>
        <taxon>Magnoliopsida</taxon>
        <taxon>eudicotyledons</taxon>
        <taxon>Gunneridae</taxon>
        <taxon>Pentapetalae</taxon>
        <taxon>rosids</taxon>
        <taxon>fabids</taxon>
        <taxon>Fabales</taxon>
        <taxon>Fabaceae</taxon>
        <taxon>Papilionoideae</taxon>
        <taxon>50 kb inversion clade</taxon>
        <taxon>genistoids sensu lato</taxon>
        <taxon>core genistoids</taxon>
        <taxon>Genisteae</taxon>
        <taxon>Lupinus</taxon>
    </lineage>
</organism>
<dbReference type="Proteomes" id="UP001497480">
    <property type="component" value="Unassembled WGS sequence"/>
</dbReference>
<name>A0AAV1Y2J4_LUPLU</name>
<reference evidence="1 2" key="1">
    <citation type="submission" date="2024-03" db="EMBL/GenBank/DDBJ databases">
        <authorList>
            <person name="Martinez-Hernandez J."/>
        </authorList>
    </citation>
    <scope>NUCLEOTIDE SEQUENCE [LARGE SCALE GENOMIC DNA]</scope>
</reference>
<gene>
    <name evidence="1" type="ORF">LLUT_LOCUS28744</name>
</gene>